<evidence type="ECO:0000256" key="1">
    <source>
        <dbReference type="SAM" id="MobiDB-lite"/>
    </source>
</evidence>
<comment type="caution">
    <text evidence="2">The sequence shown here is derived from an EMBL/GenBank/DDBJ whole genome shotgun (WGS) entry which is preliminary data.</text>
</comment>
<feature type="region of interest" description="Disordered" evidence="1">
    <location>
        <begin position="1"/>
        <end position="35"/>
    </location>
</feature>
<accession>A0A8J2X5N7</accession>
<reference evidence="2" key="1">
    <citation type="submission" date="2021-11" db="EMBL/GenBank/DDBJ databases">
        <authorList>
            <consortium name="Genoscope - CEA"/>
            <person name="William W."/>
        </authorList>
    </citation>
    <scope>NUCLEOTIDE SEQUENCE</scope>
</reference>
<dbReference type="AlphaFoldDB" id="A0A8J2X5N7"/>
<name>A0A8J2X5N7_9STRA</name>
<feature type="compositionally biased region" description="Basic residues" evidence="1">
    <location>
        <begin position="140"/>
        <end position="150"/>
    </location>
</feature>
<feature type="compositionally biased region" description="Low complexity" evidence="1">
    <location>
        <begin position="394"/>
        <end position="404"/>
    </location>
</feature>
<feature type="compositionally biased region" description="Basic and acidic residues" evidence="1">
    <location>
        <begin position="350"/>
        <end position="360"/>
    </location>
</feature>
<evidence type="ECO:0000313" key="2">
    <source>
        <dbReference type="EMBL" id="CAH0376421.1"/>
    </source>
</evidence>
<dbReference type="EMBL" id="CAKKNE010000005">
    <property type="protein sequence ID" value="CAH0376421.1"/>
    <property type="molecule type" value="Genomic_DNA"/>
</dbReference>
<gene>
    <name evidence="2" type="ORF">PECAL_5P10050</name>
</gene>
<protein>
    <submittedName>
        <fullName evidence="2">Uncharacterized protein</fullName>
    </submittedName>
</protein>
<feature type="region of interest" description="Disordered" evidence="1">
    <location>
        <begin position="315"/>
        <end position="433"/>
    </location>
</feature>
<feature type="compositionally biased region" description="Basic and acidic residues" evidence="1">
    <location>
        <begin position="316"/>
        <end position="338"/>
    </location>
</feature>
<feature type="region of interest" description="Disordered" evidence="1">
    <location>
        <begin position="256"/>
        <end position="276"/>
    </location>
</feature>
<organism evidence="2 3">
    <name type="scientific">Pelagomonas calceolata</name>
    <dbReference type="NCBI Taxonomy" id="35677"/>
    <lineage>
        <taxon>Eukaryota</taxon>
        <taxon>Sar</taxon>
        <taxon>Stramenopiles</taxon>
        <taxon>Ochrophyta</taxon>
        <taxon>Pelagophyceae</taxon>
        <taxon>Pelagomonadales</taxon>
        <taxon>Pelagomonadaceae</taxon>
        <taxon>Pelagomonas</taxon>
    </lineage>
</organism>
<sequence>MAKKKKPAPGPEAAPEAADEAPDYGPALAEAAREAVEEGIEAAFARAEQNELDKLAPAFVAADLMRQLNIAVAWATLEPDRPTAAQLAAAPAEPAPPIIDSWARGVVASRPRPRPRTPPPAADAAASEGPPSSRTSARSARSRTGRKRAPRAPAGGPVLLDVEEEDWGMAVGAYAFAETTQFNWPEAEDARPKSARALAARAARDRLDEEEQRVAAQLRALKQRGRAAVVLPGGAVCELKPLDKAPAPPAFKVRAPAAPRAPRARAAAPGKKPPREKAHVAAARRFFVGGLEQPPLLSGDSGFGPGVGVAAAQGAKRVEGMARQRDASHLSRAEYESLRDEEEGSLFAESRLDADVETRARSPVTVDGGAGAGAGDDDEDDDDDATAARRRRAAAAAAALPGDAVSPLAGGKPRVPTPEAAPGGGADDEDDENLKLVGAPDWGAVGAAKEPVVGRLGARQSPAQRAQTFNLLSGAHLAPQARVRVAAAPPTRSLFEYSVPPPGVSELGAHLFAEVSPKKLLPGTRPTLGVAGGRAN</sequence>
<proteinExistence type="predicted"/>
<keyword evidence="3" id="KW-1185">Reference proteome</keyword>
<dbReference type="OrthoDB" id="10686915at2759"/>
<feature type="compositionally biased region" description="Low complexity" evidence="1">
    <location>
        <begin position="122"/>
        <end position="139"/>
    </location>
</feature>
<feature type="compositionally biased region" description="Low complexity" evidence="1">
    <location>
        <begin position="82"/>
        <end position="92"/>
    </location>
</feature>
<feature type="compositionally biased region" description="Low complexity" evidence="1">
    <location>
        <begin position="256"/>
        <end position="270"/>
    </location>
</feature>
<dbReference type="Proteomes" id="UP000789595">
    <property type="component" value="Unassembled WGS sequence"/>
</dbReference>
<evidence type="ECO:0000313" key="3">
    <source>
        <dbReference type="Proteomes" id="UP000789595"/>
    </source>
</evidence>
<feature type="region of interest" description="Disordered" evidence="1">
    <location>
        <begin position="81"/>
        <end position="160"/>
    </location>
</feature>
<feature type="compositionally biased region" description="Acidic residues" evidence="1">
    <location>
        <begin position="375"/>
        <end position="385"/>
    </location>
</feature>